<sequence length="73" mass="8237">MSLHYSNGESKGFLPNKLMGVFNELSLLDSPLKMAVINLVLSSNYVVVTSVNELLEMFDVIKLKRKYAKSYHA</sequence>
<organism evidence="1 2">
    <name type="scientific">Carboxylicivirga marina</name>
    <dbReference type="NCBI Taxonomy" id="2800988"/>
    <lineage>
        <taxon>Bacteria</taxon>
        <taxon>Pseudomonadati</taxon>
        <taxon>Bacteroidota</taxon>
        <taxon>Bacteroidia</taxon>
        <taxon>Marinilabiliales</taxon>
        <taxon>Marinilabiliaceae</taxon>
        <taxon>Carboxylicivirga</taxon>
    </lineage>
</organism>
<reference evidence="1 2" key="1">
    <citation type="submission" date="2021-01" db="EMBL/GenBank/DDBJ databases">
        <title>Carboxyliciviraga sp.nov., isolated from coastal sediments.</title>
        <authorList>
            <person name="Lu D."/>
            <person name="Zhang T."/>
        </authorList>
    </citation>
    <scope>NUCLEOTIDE SEQUENCE [LARGE SCALE GENOMIC DNA]</scope>
    <source>
        <strain evidence="1 2">N1Y132</strain>
    </source>
</reference>
<dbReference type="RefSeq" id="WP_200464086.1">
    <property type="nucleotide sequence ID" value="NZ_JAENRR010000009.1"/>
</dbReference>
<proteinExistence type="predicted"/>
<comment type="caution">
    <text evidence="1">The sequence shown here is derived from an EMBL/GenBank/DDBJ whole genome shotgun (WGS) entry which is preliminary data.</text>
</comment>
<dbReference type="EMBL" id="JAENRR010000009">
    <property type="protein sequence ID" value="MBK3516863.1"/>
    <property type="molecule type" value="Genomic_DNA"/>
</dbReference>
<accession>A0ABS1HGR7</accession>
<dbReference type="Proteomes" id="UP000605676">
    <property type="component" value="Unassembled WGS sequence"/>
</dbReference>
<gene>
    <name evidence="1" type="ORF">JIV24_05885</name>
</gene>
<keyword evidence="2" id="KW-1185">Reference proteome</keyword>
<name>A0ABS1HGR7_9BACT</name>
<evidence type="ECO:0000313" key="2">
    <source>
        <dbReference type="Proteomes" id="UP000605676"/>
    </source>
</evidence>
<evidence type="ECO:0000313" key="1">
    <source>
        <dbReference type="EMBL" id="MBK3516863.1"/>
    </source>
</evidence>
<protein>
    <submittedName>
        <fullName evidence="1">Uncharacterized protein</fullName>
    </submittedName>
</protein>